<organism evidence="13 14">
    <name type="scientific">Pedobacter xixiisoli</name>
    <dbReference type="NCBI Taxonomy" id="1476464"/>
    <lineage>
        <taxon>Bacteria</taxon>
        <taxon>Pseudomonadati</taxon>
        <taxon>Bacteroidota</taxon>
        <taxon>Sphingobacteriia</taxon>
        <taxon>Sphingobacteriales</taxon>
        <taxon>Sphingobacteriaceae</taxon>
        <taxon>Pedobacter</taxon>
    </lineage>
</organism>
<keyword evidence="8" id="KW-0472">Membrane</keyword>
<sequence length="634" mass="73540">MKAIFPLLLLLTLFCGTAKADENKTELKLKPSDKAVALKPYFSVVEDSTGFYNATLLFKDLTLFRPISELRHPNRNHTFWLLSRVKNEKHLEAIISFANVTYVDLYLMADTPNASFDHRQAGAFRPIKLINPSDSRFHFRLHLDAKLNYLVLLKTKHVKNYPPIFDFQISEEHVFSKAEQQRRLIDYCLQGAALLLVLYALLTWAITQHRSYLYLSTFVIGFNFYNLALNGYLIDWFFPENPILGWRFTIHFLHIGLTGILLLVFDFWGLHKRKGKYTLLRNLMLSGIGLVSISSFLINYYTRNFKLMSLVNTAFSIIVTVYFVTLIIKLWRKLDNQGRFLGYGVILYLLTSVSLTVMLWVMGEVALSYYALLSAITLVLITLFFLSGINIKLWQTEKNSVLYLQQLTQLQFHQNQLLEENVAKRTEELKQRSEYIETLMNELNHRVKNNLQLLYSLNSLQLLSVSEPAVSNILKDNISRVKAMMLVNENLSSYQKTGEEHISASKFIKEIVDHSKKMFNDNRFTVSFSTEIDETLFLESKFGLSLGLIVSELIVNSFKHAFQYHSQPEIYISIWLNEQNWEMKYSDNGSGLPDNATHNFGLDLIDDLTRQLRGTIDRNNENGLTYIFYFPKLN</sequence>
<feature type="domain" description="Signal transduction histidine kinase subgroup 2 dimerisation and phosphoacceptor" evidence="11">
    <location>
        <begin position="442"/>
        <end position="516"/>
    </location>
</feature>
<dbReference type="InterPro" id="IPR011495">
    <property type="entry name" value="Sig_transdc_His_kin_sub2_dim/P"/>
</dbReference>
<keyword evidence="9" id="KW-0732">Signal</keyword>
<evidence type="ECO:0000256" key="9">
    <source>
        <dbReference type="SAM" id="SignalP"/>
    </source>
</evidence>
<feature type="transmembrane region" description="Helical" evidence="8">
    <location>
        <begin position="307"/>
        <end position="328"/>
    </location>
</feature>
<dbReference type="EC" id="2.7.13.3" evidence="2"/>
<dbReference type="Proteomes" id="UP000219281">
    <property type="component" value="Unassembled WGS sequence"/>
</dbReference>
<keyword evidence="3" id="KW-0597">Phosphoprotein</keyword>
<dbReference type="SUPFAM" id="SSF55874">
    <property type="entry name" value="ATPase domain of HSP90 chaperone/DNA topoisomerase II/histidine kinase"/>
    <property type="match status" value="1"/>
</dbReference>
<evidence type="ECO:0000259" key="12">
    <source>
        <dbReference type="Pfam" id="PF07695"/>
    </source>
</evidence>
<keyword evidence="14" id="KW-1185">Reference proteome</keyword>
<feature type="transmembrane region" description="Helical" evidence="8">
    <location>
        <begin position="246"/>
        <end position="270"/>
    </location>
</feature>
<proteinExistence type="predicted"/>
<dbReference type="InterPro" id="IPR003594">
    <property type="entry name" value="HATPase_dom"/>
</dbReference>
<dbReference type="GO" id="GO:0004673">
    <property type="term" value="F:protein histidine kinase activity"/>
    <property type="evidence" value="ECO:0007669"/>
    <property type="project" value="UniProtKB-EC"/>
</dbReference>
<feature type="chain" id="PRO_5012357531" description="histidine kinase" evidence="9">
    <location>
        <begin position="21"/>
        <end position="634"/>
    </location>
</feature>
<gene>
    <name evidence="13" type="ORF">SAMN06297358_3922</name>
</gene>
<keyword evidence="7" id="KW-0067">ATP-binding</keyword>
<feature type="transmembrane region" description="Helical" evidence="8">
    <location>
        <begin position="184"/>
        <end position="205"/>
    </location>
</feature>
<evidence type="ECO:0000256" key="7">
    <source>
        <dbReference type="ARBA" id="ARBA00022840"/>
    </source>
</evidence>
<evidence type="ECO:0000256" key="1">
    <source>
        <dbReference type="ARBA" id="ARBA00000085"/>
    </source>
</evidence>
<dbReference type="InterPro" id="IPR011623">
    <property type="entry name" value="7TMR_DISM_rcpt_extracell_dom1"/>
</dbReference>
<dbReference type="PANTHER" id="PTHR41523:SF8">
    <property type="entry name" value="ETHYLENE RESPONSE SENSOR PROTEIN"/>
    <property type="match status" value="1"/>
</dbReference>
<dbReference type="PANTHER" id="PTHR41523">
    <property type="entry name" value="TWO-COMPONENT SYSTEM SENSOR PROTEIN"/>
    <property type="match status" value="1"/>
</dbReference>
<dbReference type="InterPro" id="IPR036890">
    <property type="entry name" value="HATPase_C_sf"/>
</dbReference>
<feature type="transmembrane region" description="Helical" evidence="8">
    <location>
        <begin position="212"/>
        <end position="234"/>
    </location>
</feature>
<accession>A0A286AE91</accession>
<evidence type="ECO:0000256" key="3">
    <source>
        <dbReference type="ARBA" id="ARBA00022553"/>
    </source>
</evidence>
<protein>
    <recommendedName>
        <fullName evidence="2">histidine kinase</fullName>
        <ecNumber evidence="2">2.7.13.3</ecNumber>
    </recommendedName>
</protein>
<evidence type="ECO:0000256" key="6">
    <source>
        <dbReference type="ARBA" id="ARBA00022777"/>
    </source>
</evidence>
<evidence type="ECO:0000259" key="11">
    <source>
        <dbReference type="Pfam" id="PF07568"/>
    </source>
</evidence>
<feature type="domain" description="7TM-DISM receptor extracellular" evidence="12">
    <location>
        <begin position="183"/>
        <end position="383"/>
    </location>
</feature>
<comment type="catalytic activity">
    <reaction evidence="1">
        <text>ATP + protein L-histidine = ADP + protein N-phospho-L-histidine.</text>
        <dbReference type="EC" id="2.7.13.3"/>
    </reaction>
</comment>
<evidence type="ECO:0000313" key="14">
    <source>
        <dbReference type="Proteomes" id="UP000219281"/>
    </source>
</evidence>
<dbReference type="Gene3D" id="3.30.565.10">
    <property type="entry name" value="Histidine kinase-like ATPase, C-terminal domain"/>
    <property type="match status" value="1"/>
</dbReference>
<feature type="domain" description="Histidine kinase/HSP90-like ATPase" evidence="10">
    <location>
        <begin position="546"/>
        <end position="632"/>
    </location>
</feature>
<reference evidence="14" key="1">
    <citation type="submission" date="2017-09" db="EMBL/GenBank/DDBJ databases">
        <authorList>
            <person name="Varghese N."/>
            <person name="Submissions S."/>
        </authorList>
    </citation>
    <scope>NUCLEOTIDE SEQUENCE [LARGE SCALE GENOMIC DNA]</scope>
    <source>
        <strain evidence="14">CGMCC 1.12803</strain>
    </source>
</reference>
<evidence type="ECO:0000256" key="4">
    <source>
        <dbReference type="ARBA" id="ARBA00022679"/>
    </source>
</evidence>
<dbReference type="RefSeq" id="WP_097133678.1">
    <property type="nucleotide sequence ID" value="NZ_OCMT01000004.1"/>
</dbReference>
<feature type="transmembrane region" description="Helical" evidence="8">
    <location>
        <begin position="282"/>
        <end position="301"/>
    </location>
</feature>
<keyword evidence="5" id="KW-0547">Nucleotide-binding</keyword>
<dbReference type="Pfam" id="PF07568">
    <property type="entry name" value="HisKA_2"/>
    <property type="match status" value="1"/>
</dbReference>
<name>A0A286AE91_9SPHI</name>
<feature type="transmembrane region" description="Helical" evidence="8">
    <location>
        <begin position="340"/>
        <end position="361"/>
    </location>
</feature>
<keyword evidence="6 13" id="KW-0418">Kinase</keyword>
<evidence type="ECO:0000256" key="5">
    <source>
        <dbReference type="ARBA" id="ARBA00022741"/>
    </source>
</evidence>
<feature type="transmembrane region" description="Helical" evidence="8">
    <location>
        <begin position="367"/>
        <end position="389"/>
    </location>
</feature>
<dbReference type="Pfam" id="PF07695">
    <property type="entry name" value="7TMR-DISM_7TM"/>
    <property type="match status" value="1"/>
</dbReference>
<dbReference type="OrthoDB" id="1523170at2"/>
<evidence type="ECO:0000256" key="2">
    <source>
        <dbReference type="ARBA" id="ARBA00012438"/>
    </source>
</evidence>
<dbReference type="Pfam" id="PF02518">
    <property type="entry name" value="HATPase_c"/>
    <property type="match status" value="1"/>
</dbReference>
<evidence type="ECO:0000259" key="10">
    <source>
        <dbReference type="Pfam" id="PF02518"/>
    </source>
</evidence>
<dbReference type="GO" id="GO:0005524">
    <property type="term" value="F:ATP binding"/>
    <property type="evidence" value="ECO:0007669"/>
    <property type="project" value="UniProtKB-KW"/>
</dbReference>
<evidence type="ECO:0000313" key="13">
    <source>
        <dbReference type="EMBL" id="SOD20209.1"/>
    </source>
</evidence>
<keyword evidence="8" id="KW-1133">Transmembrane helix</keyword>
<dbReference type="AlphaFoldDB" id="A0A286AE91"/>
<keyword evidence="4" id="KW-0808">Transferase</keyword>
<dbReference type="EMBL" id="OCMT01000004">
    <property type="protein sequence ID" value="SOD20209.1"/>
    <property type="molecule type" value="Genomic_DNA"/>
</dbReference>
<feature type="signal peptide" evidence="9">
    <location>
        <begin position="1"/>
        <end position="20"/>
    </location>
</feature>
<evidence type="ECO:0000256" key="8">
    <source>
        <dbReference type="SAM" id="Phobius"/>
    </source>
</evidence>
<keyword evidence="8" id="KW-0812">Transmembrane</keyword>